<evidence type="ECO:0000256" key="1">
    <source>
        <dbReference type="SAM" id="MobiDB-lite"/>
    </source>
</evidence>
<keyword evidence="2" id="KW-0812">Transmembrane</keyword>
<feature type="compositionally biased region" description="Basic residues" evidence="1">
    <location>
        <begin position="217"/>
        <end position="243"/>
    </location>
</feature>
<protein>
    <recommendedName>
        <fullName evidence="5">PiggyBac transposable element-derived protein domain-containing protein</fullName>
    </recommendedName>
</protein>
<dbReference type="PANTHER" id="PTHR46599:SF3">
    <property type="entry name" value="PIGGYBAC TRANSPOSABLE ELEMENT-DERIVED PROTEIN 4"/>
    <property type="match status" value="1"/>
</dbReference>
<evidence type="ECO:0000256" key="2">
    <source>
        <dbReference type="SAM" id="Phobius"/>
    </source>
</evidence>
<organism evidence="3 4">
    <name type="scientific">Phytophthora cactorum</name>
    <dbReference type="NCBI Taxonomy" id="29920"/>
    <lineage>
        <taxon>Eukaryota</taxon>
        <taxon>Sar</taxon>
        <taxon>Stramenopiles</taxon>
        <taxon>Oomycota</taxon>
        <taxon>Peronosporomycetes</taxon>
        <taxon>Peronosporales</taxon>
        <taxon>Peronosporaceae</taxon>
        <taxon>Phytophthora</taxon>
    </lineage>
</organism>
<keyword evidence="2" id="KW-1133">Transmembrane helix</keyword>
<evidence type="ECO:0000313" key="3">
    <source>
        <dbReference type="EMBL" id="KAG2947750.1"/>
    </source>
</evidence>
<comment type="caution">
    <text evidence="3">The sequence shown here is derived from an EMBL/GenBank/DDBJ whole genome shotgun (WGS) entry which is preliminary data.</text>
</comment>
<dbReference type="PANTHER" id="PTHR46599">
    <property type="entry name" value="PIGGYBAC TRANSPOSABLE ELEMENT-DERIVED PROTEIN 4"/>
    <property type="match status" value="1"/>
</dbReference>
<gene>
    <name evidence="3" type="ORF">PC117_g6589</name>
</gene>
<evidence type="ECO:0008006" key="5">
    <source>
        <dbReference type="Google" id="ProtNLM"/>
    </source>
</evidence>
<feature type="transmembrane region" description="Helical" evidence="2">
    <location>
        <begin position="67"/>
        <end position="87"/>
    </location>
</feature>
<name>A0A8T1E7N6_9STRA</name>
<reference evidence="3" key="1">
    <citation type="submission" date="2018-10" db="EMBL/GenBank/DDBJ databases">
        <title>Effector identification in a new, highly contiguous assembly of the strawberry crown rot pathogen Phytophthora cactorum.</title>
        <authorList>
            <person name="Armitage A.D."/>
            <person name="Nellist C.F."/>
            <person name="Bates H."/>
            <person name="Vickerstaff R.J."/>
            <person name="Harrison R.J."/>
        </authorList>
    </citation>
    <scope>NUCLEOTIDE SEQUENCE</scope>
    <source>
        <strain evidence="3">4040</strain>
    </source>
</reference>
<dbReference type="VEuPathDB" id="FungiDB:PC110_g23567"/>
<feature type="compositionally biased region" description="Basic and acidic residues" evidence="1">
    <location>
        <begin position="255"/>
        <end position="279"/>
    </location>
</feature>
<dbReference type="AlphaFoldDB" id="A0A8T1E7N6"/>
<evidence type="ECO:0000313" key="4">
    <source>
        <dbReference type="Proteomes" id="UP000736787"/>
    </source>
</evidence>
<proteinExistence type="predicted"/>
<dbReference type="Proteomes" id="UP000736787">
    <property type="component" value="Unassembled WGS sequence"/>
</dbReference>
<sequence>MTSLVWWNRRPVQMLATDRWRPGGFRAEVPCPSIVRDYHRWMGGVDVHDQLRLQRYSLQQQTKYKKYYKALFLGLVNIANVNAYIVYREAQRKREGKADIHAEFLMQLQAEMLDMKKDGFAQRPPPDDEGESIPRSLSADHVPRENLDYQIVNDNASAVNGNARSARTESAASESVKPANNMCRTYLCSKVWPHTKTNTLTCHQIWHFQWNNGTNRPRPRCGRNIQRHKASSGAGKRKRHRRSLSGQDNDNAAETTEREDTADEHAAEDTAADQHADEE</sequence>
<keyword evidence="2" id="KW-0472">Membrane</keyword>
<feature type="region of interest" description="Disordered" evidence="1">
    <location>
        <begin position="211"/>
        <end position="279"/>
    </location>
</feature>
<accession>A0A8T1E7N6</accession>
<dbReference type="EMBL" id="RCMK01000126">
    <property type="protein sequence ID" value="KAG2947750.1"/>
    <property type="molecule type" value="Genomic_DNA"/>
</dbReference>